<feature type="region of interest" description="Disordered" evidence="1">
    <location>
        <begin position="285"/>
        <end position="313"/>
    </location>
</feature>
<feature type="compositionally biased region" description="Low complexity" evidence="1">
    <location>
        <begin position="285"/>
        <end position="310"/>
    </location>
</feature>
<feature type="compositionally biased region" description="Basic residues" evidence="1">
    <location>
        <begin position="181"/>
        <end position="197"/>
    </location>
</feature>
<dbReference type="Proteomes" id="UP001194696">
    <property type="component" value="Unassembled WGS sequence"/>
</dbReference>
<feature type="compositionally biased region" description="Basic residues" evidence="1">
    <location>
        <begin position="223"/>
        <end position="241"/>
    </location>
</feature>
<evidence type="ECO:0008006" key="5">
    <source>
        <dbReference type="Google" id="ProtNLM"/>
    </source>
</evidence>
<sequence length="606" mass="65919">MSPTLSTLSSEASSSTAQLPSIKQHRTITKATLFLITLTLACCLLSTSTTTFSLAAPASKPRNKSLLRQRTLAQQVHHVLADESVHNNVVLLKKSIQKRKSQKRSQPQQQQGHTTLGKERTKRHGKREIVDTSLSKSSSESVDHGQPTANEDNNNGITATANEAFSSSSISDDSGTIQQSNKHRKAVQKKKSNHGHRARLLSAYESIIFSESQIPVFLTQDHHQRHPQQRPLRPQHRRRQPKGAEKKNNPVVERHQNPIRAYNNDDTKAFIPSVVVFSSSGDDVAVAQADSPSSPSFSSSLDSELEQQQQHTTMTIVAQDSASSASNNNNLQNDHVAVGVTMEDEQSENDDKNRSLLASSAAFASPPAADVVHVGDSSSFTSAAIVAEEGSPSSSSSARRIEAVAIKEEHSQGVDSIPSMVPVEETAAVVIEDESAITTASIADSNNNEIEDEDGWVIITDAAFVTDSYSDIDSSVEFQSSESNDIPFSDTTNDRTSPMQHHQRATGTLSLFRKGYSSFYVTCLGGLFLIVIGLVYRFHIGRQRLQKQQARCMGSSLPLDAKAPLSTSSTKSVHRLSVDSNLKREGAGGESARTTAMRDYVGFNMQ</sequence>
<feature type="compositionally biased region" description="Low complexity" evidence="1">
    <location>
        <begin position="166"/>
        <end position="180"/>
    </location>
</feature>
<feature type="compositionally biased region" description="Basic and acidic residues" evidence="1">
    <location>
        <begin position="242"/>
        <end position="256"/>
    </location>
</feature>
<organism evidence="3 4">
    <name type="scientific">Linnemannia gamsii</name>
    <dbReference type="NCBI Taxonomy" id="64522"/>
    <lineage>
        <taxon>Eukaryota</taxon>
        <taxon>Fungi</taxon>
        <taxon>Fungi incertae sedis</taxon>
        <taxon>Mucoromycota</taxon>
        <taxon>Mortierellomycotina</taxon>
        <taxon>Mortierellomycetes</taxon>
        <taxon>Mortierellales</taxon>
        <taxon>Mortierellaceae</taxon>
        <taxon>Linnemannia</taxon>
    </lineage>
</organism>
<keyword evidence="4" id="KW-1185">Reference proteome</keyword>
<name>A0ABQ7JWG3_9FUNG</name>
<evidence type="ECO:0000256" key="2">
    <source>
        <dbReference type="SAM" id="Phobius"/>
    </source>
</evidence>
<feature type="region of interest" description="Disordered" evidence="1">
    <location>
        <begin position="221"/>
        <end position="264"/>
    </location>
</feature>
<proteinExistence type="predicted"/>
<dbReference type="EMBL" id="JAAAIM010000607">
    <property type="protein sequence ID" value="KAG0286057.1"/>
    <property type="molecule type" value="Genomic_DNA"/>
</dbReference>
<keyword evidence="2" id="KW-0472">Membrane</keyword>
<feature type="compositionally biased region" description="Low complexity" evidence="1">
    <location>
        <begin position="1"/>
        <end position="21"/>
    </location>
</feature>
<protein>
    <recommendedName>
        <fullName evidence="5">Transmembrane protein</fullName>
    </recommendedName>
</protein>
<gene>
    <name evidence="3" type="ORF">BGZ96_009796</name>
</gene>
<accession>A0ABQ7JWG3</accession>
<comment type="caution">
    <text evidence="3">The sequence shown here is derived from an EMBL/GenBank/DDBJ whole genome shotgun (WGS) entry which is preliminary data.</text>
</comment>
<keyword evidence="2" id="KW-1133">Transmembrane helix</keyword>
<keyword evidence="2" id="KW-0812">Transmembrane</keyword>
<feature type="region of interest" description="Disordered" evidence="1">
    <location>
        <begin position="1"/>
        <end position="22"/>
    </location>
</feature>
<feature type="transmembrane region" description="Helical" evidence="2">
    <location>
        <begin position="519"/>
        <end position="538"/>
    </location>
</feature>
<evidence type="ECO:0000313" key="3">
    <source>
        <dbReference type="EMBL" id="KAG0286057.1"/>
    </source>
</evidence>
<feature type="region of interest" description="Disordered" evidence="1">
    <location>
        <begin position="96"/>
        <end position="197"/>
    </location>
</feature>
<feature type="region of interest" description="Disordered" evidence="1">
    <location>
        <begin position="480"/>
        <end position="502"/>
    </location>
</feature>
<evidence type="ECO:0000256" key="1">
    <source>
        <dbReference type="SAM" id="MobiDB-lite"/>
    </source>
</evidence>
<reference evidence="3 4" key="1">
    <citation type="journal article" date="2020" name="Fungal Divers.">
        <title>Resolving the Mortierellaceae phylogeny through synthesis of multi-gene phylogenetics and phylogenomics.</title>
        <authorList>
            <person name="Vandepol N."/>
            <person name="Liber J."/>
            <person name="Desiro A."/>
            <person name="Na H."/>
            <person name="Kennedy M."/>
            <person name="Barry K."/>
            <person name="Grigoriev I.V."/>
            <person name="Miller A.N."/>
            <person name="O'Donnell K."/>
            <person name="Stajich J.E."/>
            <person name="Bonito G."/>
        </authorList>
    </citation>
    <scope>NUCLEOTIDE SEQUENCE [LARGE SCALE GENOMIC DNA]</scope>
    <source>
        <strain evidence="3 4">AD045</strain>
    </source>
</reference>
<feature type="compositionally biased region" description="Polar residues" evidence="1">
    <location>
        <begin position="147"/>
        <end position="165"/>
    </location>
</feature>
<evidence type="ECO:0000313" key="4">
    <source>
        <dbReference type="Proteomes" id="UP001194696"/>
    </source>
</evidence>